<dbReference type="RefSeq" id="WP_379705814.1">
    <property type="nucleotide sequence ID" value="NZ_JBHSCZ010000001.1"/>
</dbReference>
<keyword evidence="3" id="KW-1185">Reference proteome</keyword>
<evidence type="ECO:0000256" key="1">
    <source>
        <dbReference type="SAM" id="Coils"/>
    </source>
</evidence>
<dbReference type="EMBL" id="JBHSCZ010000001">
    <property type="protein sequence ID" value="MFC4261450.1"/>
    <property type="molecule type" value="Genomic_DNA"/>
</dbReference>
<organism evidence="2 3">
    <name type="scientific">Ferruginibacter yonginensis</name>
    <dbReference type="NCBI Taxonomy" id="1310416"/>
    <lineage>
        <taxon>Bacteria</taxon>
        <taxon>Pseudomonadati</taxon>
        <taxon>Bacteroidota</taxon>
        <taxon>Chitinophagia</taxon>
        <taxon>Chitinophagales</taxon>
        <taxon>Chitinophagaceae</taxon>
        <taxon>Ferruginibacter</taxon>
    </lineage>
</organism>
<sequence>MSFALKQQIHNTILNTINSNITRLQQQLHELQLSAANETKSTAGDKYETALAMLQIEQHNTKIQLQQALEQKAMVANIDPTSVQKSIQNGSLIITSEGYFYIAVAMQKIIINQISIYPLSLQSPLGKAFLSFNHNKPIIFQNKIYNILQVM</sequence>
<feature type="coiled-coil region" evidence="1">
    <location>
        <begin position="14"/>
        <end position="41"/>
    </location>
</feature>
<protein>
    <recommendedName>
        <fullName evidence="4">3-oxoacyl-ACP synthase</fullName>
    </recommendedName>
</protein>
<proteinExistence type="predicted"/>
<comment type="caution">
    <text evidence="2">The sequence shown here is derived from an EMBL/GenBank/DDBJ whole genome shotgun (WGS) entry which is preliminary data.</text>
</comment>
<dbReference type="Proteomes" id="UP001595907">
    <property type="component" value="Unassembled WGS sequence"/>
</dbReference>
<name>A0ABV8QMA9_9BACT</name>
<accession>A0ABV8QMA9</accession>
<gene>
    <name evidence="2" type="ORF">ACFOWM_01050</name>
</gene>
<keyword evidence="1" id="KW-0175">Coiled coil</keyword>
<evidence type="ECO:0008006" key="4">
    <source>
        <dbReference type="Google" id="ProtNLM"/>
    </source>
</evidence>
<reference evidence="3" key="1">
    <citation type="journal article" date="2019" name="Int. J. Syst. Evol. Microbiol.">
        <title>The Global Catalogue of Microorganisms (GCM) 10K type strain sequencing project: providing services to taxonomists for standard genome sequencing and annotation.</title>
        <authorList>
            <consortium name="The Broad Institute Genomics Platform"/>
            <consortium name="The Broad Institute Genome Sequencing Center for Infectious Disease"/>
            <person name="Wu L."/>
            <person name="Ma J."/>
        </authorList>
    </citation>
    <scope>NUCLEOTIDE SEQUENCE [LARGE SCALE GENOMIC DNA]</scope>
    <source>
        <strain evidence="3">CECT 8289</strain>
    </source>
</reference>
<evidence type="ECO:0000313" key="3">
    <source>
        <dbReference type="Proteomes" id="UP001595907"/>
    </source>
</evidence>
<evidence type="ECO:0000313" key="2">
    <source>
        <dbReference type="EMBL" id="MFC4261450.1"/>
    </source>
</evidence>